<feature type="signal peptide" evidence="2">
    <location>
        <begin position="1"/>
        <end position="20"/>
    </location>
</feature>
<dbReference type="HOGENOM" id="CLU_047639_6_0_1"/>
<dbReference type="SUPFAM" id="SSF50685">
    <property type="entry name" value="Barwin-like endoglucanases"/>
    <property type="match status" value="1"/>
</dbReference>
<dbReference type="Gene3D" id="2.40.40.10">
    <property type="entry name" value="RlpA-like domain"/>
    <property type="match status" value="1"/>
</dbReference>
<dbReference type="InterPro" id="IPR051477">
    <property type="entry name" value="Expansin_CellWall"/>
</dbReference>
<keyword evidence="1 2" id="KW-0732">Signal</keyword>
<dbReference type="EMBL" id="KB445793">
    <property type="protein sequence ID" value="EMD40119.1"/>
    <property type="molecule type" value="Genomic_DNA"/>
</dbReference>
<protein>
    <submittedName>
        <fullName evidence="3">Expansin-like protein</fullName>
    </submittedName>
</protein>
<dbReference type="CDD" id="cd22191">
    <property type="entry name" value="DPBB_RlpA_EXP_N-like"/>
    <property type="match status" value="1"/>
</dbReference>
<feature type="chain" id="PRO_5004023375" evidence="2">
    <location>
        <begin position="21"/>
        <end position="136"/>
    </location>
</feature>
<dbReference type="AlphaFoldDB" id="M2PTR6"/>
<sequence>MSPFTVFFAILCALVCSVFATPVPSDTTTLEKRITHTGRGTWFDVGLGACGYNNVNSDKIIAISSDIYGSGGNCNQYIHVTNKANGKSAWGQTRDECPGCGATDLDMSPSLFEELGSLDTGVLDIEWHFENKDWSP</sequence>
<dbReference type="InterPro" id="IPR036908">
    <property type="entry name" value="RlpA-like_sf"/>
</dbReference>
<reference evidence="3 4" key="1">
    <citation type="journal article" date="2012" name="Proc. Natl. Acad. Sci. U.S.A.">
        <title>Comparative genomics of Ceriporiopsis subvermispora and Phanerochaete chrysosporium provide insight into selective ligninolysis.</title>
        <authorList>
            <person name="Fernandez-Fueyo E."/>
            <person name="Ruiz-Duenas F.J."/>
            <person name="Ferreira P."/>
            <person name="Floudas D."/>
            <person name="Hibbett D.S."/>
            <person name="Canessa P."/>
            <person name="Larrondo L.F."/>
            <person name="James T.Y."/>
            <person name="Seelenfreund D."/>
            <person name="Lobos S."/>
            <person name="Polanco R."/>
            <person name="Tello M."/>
            <person name="Honda Y."/>
            <person name="Watanabe T."/>
            <person name="Watanabe T."/>
            <person name="Ryu J.S."/>
            <person name="Kubicek C.P."/>
            <person name="Schmoll M."/>
            <person name="Gaskell J."/>
            <person name="Hammel K.E."/>
            <person name="St John F.J."/>
            <person name="Vanden Wymelenberg A."/>
            <person name="Sabat G."/>
            <person name="Splinter BonDurant S."/>
            <person name="Syed K."/>
            <person name="Yadav J.S."/>
            <person name="Doddapaneni H."/>
            <person name="Subramanian V."/>
            <person name="Lavin J.L."/>
            <person name="Oguiza J.A."/>
            <person name="Perez G."/>
            <person name="Pisabarro A.G."/>
            <person name="Ramirez L."/>
            <person name="Santoyo F."/>
            <person name="Master E."/>
            <person name="Coutinho P.M."/>
            <person name="Henrissat B."/>
            <person name="Lombard V."/>
            <person name="Magnuson J.K."/>
            <person name="Kuees U."/>
            <person name="Hori C."/>
            <person name="Igarashi K."/>
            <person name="Samejima M."/>
            <person name="Held B.W."/>
            <person name="Barry K.W."/>
            <person name="LaButti K.M."/>
            <person name="Lapidus A."/>
            <person name="Lindquist E.A."/>
            <person name="Lucas S.M."/>
            <person name="Riley R."/>
            <person name="Salamov A.A."/>
            <person name="Hoffmeister D."/>
            <person name="Schwenk D."/>
            <person name="Hadar Y."/>
            <person name="Yarden O."/>
            <person name="de Vries R.P."/>
            <person name="Wiebenga A."/>
            <person name="Stenlid J."/>
            <person name="Eastwood D."/>
            <person name="Grigoriev I.V."/>
            <person name="Berka R.M."/>
            <person name="Blanchette R.A."/>
            <person name="Kersten P."/>
            <person name="Martinez A.T."/>
            <person name="Vicuna R."/>
            <person name="Cullen D."/>
        </authorList>
    </citation>
    <scope>NUCLEOTIDE SEQUENCE [LARGE SCALE GENOMIC DNA]</scope>
    <source>
        <strain evidence="3 4">B</strain>
    </source>
</reference>
<evidence type="ECO:0000256" key="1">
    <source>
        <dbReference type="ARBA" id="ARBA00022729"/>
    </source>
</evidence>
<evidence type="ECO:0000256" key="2">
    <source>
        <dbReference type="SAM" id="SignalP"/>
    </source>
</evidence>
<name>M2PTR6_CERS8</name>
<evidence type="ECO:0000313" key="3">
    <source>
        <dbReference type="EMBL" id="EMD40119.1"/>
    </source>
</evidence>
<accession>M2PTR6</accession>
<dbReference type="PANTHER" id="PTHR31836:SF28">
    <property type="entry name" value="SRCR DOMAIN-CONTAINING PROTEIN-RELATED"/>
    <property type="match status" value="1"/>
</dbReference>
<dbReference type="PANTHER" id="PTHR31836">
    <property type="match status" value="1"/>
</dbReference>
<dbReference type="Proteomes" id="UP000016930">
    <property type="component" value="Unassembled WGS sequence"/>
</dbReference>
<dbReference type="OrthoDB" id="406505at2759"/>
<keyword evidence="4" id="KW-1185">Reference proteome</keyword>
<gene>
    <name evidence="3" type="ORF">CERSUDRAFT_81418</name>
</gene>
<dbReference type="STRING" id="914234.M2PTR6"/>
<proteinExistence type="predicted"/>
<evidence type="ECO:0000313" key="4">
    <source>
        <dbReference type="Proteomes" id="UP000016930"/>
    </source>
</evidence>
<organism evidence="3 4">
    <name type="scientific">Ceriporiopsis subvermispora (strain B)</name>
    <name type="common">White-rot fungus</name>
    <name type="synonym">Gelatoporia subvermispora</name>
    <dbReference type="NCBI Taxonomy" id="914234"/>
    <lineage>
        <taxon>Eukaryota</taxon>
        <taxon>Fungi</taxon>
        <taxon>Dikarya</taxon>
        <taxon>Basidiomycota</taxon>
        <taxon>Agaricomycotina</taxon>
        <taxon>Agaricomycetes</taxon>
        <taxon>Polyporales</taxon>
        <taxon>Gelatoporiaceae</taxon>
        <taxon>Gelatoporia</taxon>
    </lineage>
</organism>